<evidence type="ECO:0000313" key="3">
    <source>
        <dbReference type="Proteomes" id="UP000649604"/>
    </source>
</evidence>
<dbReference type="EMBL" id="WJJP01000356">
    <property type="protein sequence ID" value="MBD3325105.1"/>
    <property type="molecule type" value="Genomic_DNA"/>
</dbReference>
<name>A0A9D5JVW4_9BACT</name>
<feature type="compositionally biased region" description="Basic and acidic residues" evidence="1">
    <location>
        <begin position="1"/>
        <end position="20"/>
    </location>
</feature>
<comment type="caution">
    <text evidence="2">The sequence shown here is derived from an EMBL/GenBank/DDBJ whole genome shotgun (WGS) entry which is preliminary data.</text>
</comment>
<organism evidence="2 3">
    <name type="scientific">candidate division KSB3 bacterium</name>
    <dbReference type="NCBI Taxonomy" id="2044937"/>
    <lineage>
        <taxon>Bacteria</taxon>
        <taxon>candidate division KSB3</taxon>
    </lineage>
</organism>
<dbReference type="Proteomes" id="UP000649604">
    <property type="component" value="Unassembled WGS sequence"/>
</dbReference>
<dbReference type="AlphaFoldDB" id="A0A9D5JVW4"/>
<evidence type="ECO:0000313" key="2">
    <source>
        <dbReference type="EMBL" id="MBD3325105.1"/>
    </source>
</evidence>
<accession>A0A9D5JVW4</accession>
<feature type="region of interest" description="Disordered" evidence="1">
    <location>
        <begin position="1"/>
        <end position="22"/>
    </location>
</feature>
<protein>
    <submittedName>
        <fullName evidence="2">Uncharacterized protein</fullName>
    </submittedName>
</protein>
<gene>
    <name evidence="2" type="ORF">GF339_11010</name>
</gene>
<proteinExistence type="predicted"/>
<evidence type="ECO:0000256" key="1">
    <source>
        <dbReference type="SAM" id="MobiDB-lite"/>
    </source>
</evidence>
<reference evidence="2" key="1">
    <citation type="submission" date="2019-11" db="EMBL/GenBank/DDBJ databases">
        <title>Microbial mats filling the niche in hypersaline microbial mats.</title>
        <authorList>
            <person name="Wong H.L."/>
            <person name="Macleod F.I."/>
            <person name="White R.A. III"/>
            <person name="Burns B.P."/>
        </authorList>
    </citation>
    <scope>NUCLEOTIDE SEQUENCE</scope>
    <source>
        <strain evidence="2">Rbin_158</strain>
    </source>
</reference>
<sequence>MNTERLIVETDHSGTPKEFPKLPPNKQLEIIFRVLDDTPGDRLRTPHRDIAGKVRIIGDIINTVPEIDWDLPG</sequence>